<keyword evidence="2" id="KW-0808">Transferase</keyword>
<protein>
    <recommendedName>
        <fullName evidence="6">O-methyltransferase</fullName>
    </recommendedName>
</protein>
<evidence type="ECO:0000313" key="4">
    <source>
        <dbReference type="EMBL" id="KYN82963.1"/>
    </source>
</evidence>
<dbReference type="SUPFAM" id="SSF53335">
    <property type="entry name" value="S-adenosyl-L-methionine-dependent methyltransferases"/>
    <property type="match status" value="1"/>
</dbReference>
<dbReference type="InterPro" id="IPR029063">
    <property type="entry name" value="SAM-dependent_MTases_sf"/>
</dbReference>
<proteinExistence type="predicted"/>
<gene>
    <name evidence="4" type="ORF">ATY35_19065</name>
</gene>
<dbReference type="Gene3D" id="3.40.50.150">
    <property type="entry name" value="Vaccinia Virus protein VP39"/>
    <property type="match status" value="1"/>
</dbReference>
<organism evidence="4 5">
    <name type="scientific">Vibrio cidicii</name>
    <dbReference type="NCBI Taxonomy" id="1763883"/>
    <lineage>
        <taxon>Bacteria</taxon>
        <taxon>Pseudomonadati</taxon>
        <taxon>Pseudomonadota</taxon>
        <taxon>Gammaproteobacteria</taxon>
        <taxon>Vibrionales</taxon>
        <taxon>Vibrionaceae</taxon>
        <taxon>Vibrio</taxon>
    </lineage>
</organism>
<comment type="caution">
    <text evidence="4">The sequence shown here is derived from an EMBL/GenBank/DDBJ whole genome shotgun (WGS) entry which is preliminary data.</text>
</comment>
<evidence type="ECO:0008006" key="6">
    <source>
        <dbReference type="Google" id="ProtNLM"/>
    </source>
</evidence>
<sequence>MELLVHIGLENDCYETVKENKYFNITKDTGVFLDMMMVCIVKPSKVLEIGISNGYSTLWLAKNYLRKVI</sequence>
<evidence type="ECO:0000256" key="2">
    <source>
        <dbReference type="ARBA" id="ARBA00022679"/>
    </source>
</evidence>
<dbReference type="InterPro" id="IPR002935">
    <property type="entry name" value="SAM_O-MeTrfase"/>
</dbReference>
<dbReference type="RefSeq" id="WP_061900596.1">
    <property type="nucleotide sequence ID" value="NZ_CAXYEW010000040.1"/>
</dbReference>
<dbReference type="EMBL" id="LOBP01000170">
    <property type="protein sequence ID" value="KYN82963.1"/>
    <property type="molecule type" value="Genomic_DNA"/>
</dbReference>
<dbReference type="Pfam" id="PF01596">
    <property type="entry name" value="Methyltransf_3"/>
    <property type="match status" value="1"/>
</dbReference>
<keyword evidence="5" id="KW-1185">Reference proteome</keyword>
<keyword evidence="1" id="KW-0489">Methyltransferase</keyword>
<reference evidence="4 5" key="1">
    <citation type="submission" date="2015-12" db="EMBL/GenBank/DDBJ databases">
        <authorList>
            <person name="Tarr C.L."/>
            <person name="Gladney L.M."/>
        </authorList>
    </citation>
    <scope>NUCLEOTIDE SEQUENCE [LARGE SCALE GENOMIC DNA]</scope>
    <source>
        <strain evidence="4 5">1048-83</strain>
    </source>
</reference>
<keyword evidence="3" id="KW-0949">S-adenosyl-L-methionine</keyword>
<name>A0ABR5VYB6_9VIBR</name>
<evidence type="ECO:0000256" key="1">
    <source>
        <dbReference type="ARBA" id="ARBA00022603"/>
    </source>
</evidence>
<dbReference type="Proteomes" id="UP000075609">
    <property type="component" value="Unassembled WGS sequence"/>
</dbReference>
<accession>A0ABR5VYB6</accession>
<evidence type="ECO:0000313" key="5">
    <source>
        <dbReference type="Proteomes" id="UP000075609"/>
    </source>
</evidence>
<evidence type="ECO:0000256" key="3">
    <source>
        <dbReference type="ARBA" id="ARBA00022691"/>
    </source>
</evidence>